<protein>
    <recommendedName>
        <fullName evidence="1">Peptidase C19 ubiquitin carboxyl-terminal hydrolase domain-containing protein</fullName>
    </recommendedName>
</protein>
<organism evidence="2 3">
    <name type="scientific">Diacronema lutheri</name>
    <name type="common">Unicellular marine alga</name>
    <name type="synonym">Monochrysis lutheri</name>
    <dbReference type="NCBI Taxonomy" id="2081491"/>
    <lineage>
        <taxon>Eukaryota</taxon>
        <taxon>Haptista</taxon>
        <taxon>Haptophyta</taxon>
        <taxon>Pavlovophyceae</taxon>
        <taxon>Pavlovales</taxon>
        <taxon>Pavlovaceae</taxon>
        <taxon>Diacronema</taxon>
    </lineage>
</organism>
<evidence type="ECO:0000313" key="3">
    <source>
        <dbReference type="Proteomes" id="UP000751190"/>
    </source>
</evidence>
<dbReference type="AlphaFoldDB" id="A0A8J5XWF7"/>
<accession>A0A8J5XWF7</accession>
<reference evidence="2" key="1">
    <citation type="submission" date="2021-05" db="EMBL/GenBank/DDBJ databases">
        <title>The genome of the haptophyte Pavlova lutheri (Diacronema luteri, Pavlovales) - a model for lipid biosynthesis in eukaryotic algae.</title>
        <authorList>
            <person name="Hulatt C.J."/>
            <person name="Posewitz M.C."/>
        </authorList>
    </citation>
    <scope>NUCLEOTIDE SEQUENCE</scope>
    <source>
        <strain evidence="2">NIVA-4/92</strain>
    </source>
</reference>
<proteinExistence type="predicted"/>
<dbReference type="GO" id="GO:0016579">
    <property type="term" value="P:protein deubiquitination"/>
    <property type="evidence" value="ECO:0007669"/>
    <property type="project" value="InterPro"/>
</dbReference>
<dbReference type="Pfam" id="PF00443">
    <property type="entry name" value="UCH"/>
    <property type="match status" value="1"/>
</dbReference>
<gene>
    <name evidence="2" type="ORF">KFE25_007733</name>
</gene>
<dbReference type="Gene3D" id="3.90.70.10">
    <property type="entry name" value="Cysteine proteinases"/>
    <property type="match status" value="1"/>
</dbReference>
<dbReference type="CDD" id="cd02257">
    <property type="entry name" value="Peptidase_C19"/>
    <property type="match status" value="1"/>
</dbReference>
<keyword evidence="3" id="KW-1185">Reference proteome</keyword>
<dbReference type="InterPro" id="IPR038765">
    <property type="entry name" value="Papain-like_cys_pep_sf"/>
</dbReference>
<comment type="caution">
    <text evidence="2">The sequence shown here is derived from an EMBL/GenBank/DDBJ whole genome shotgun (WGS) entry which is preliminary data.</text>
</comment>
<dbReference type="SUPFAM" id="SSF54001">
    <property type="entry name" value="Cysteine proteinases"/>
    <property type="match status" value="1"/>
</dbReference>
<evidence type="ECO:0000259" key="1">
    <source>
        <dbReference type="Pfam" id="PF00443"/>
    </source>
</evidence>
<dbReference type="EMBL" id="JAGTXO010000003">
    <property type="protein sequence ID" value="KAG8469215.1"/>
    <property type="molecule type" value="Genomic_DNA"/>
</dbReference>
<dbReference type="Proteomes" id="UP000751190">
    <property type="component" value="Unassembled WGS sequence"/>
</dbReference>
<dbReference type="InterPro" id="IPR001394">
    <property type="entry name" value="Peptidase_C19_UCH"/>
</dbReference>
<sequence>MSSGSATALSAVLAALGRDDDGSALDVPAARANSGMDAAELVAALASAVPAVAEAITVGECTSTTCCTCQTPKMTTARSPLVAVDVAAPRQMTLHGAFKYACEPDQYGDESGPLHECVGSCQKRTPALMRIHPCAPWPQRLFVVLRRDVPDYAARTAKKAMHRVAFPRALDLPLLCELTLGATPPPDYQLLGAIVHTGATSQTGTYSYETSNAVLVSLGLDDKLAVQDVQCPGGATPCILVYSRGTSSAPSASVTASVGSGSAAQTVEVVGKATIAPTEQHEVASRRRRDCCCSIM</sequence>
<dbReference type="GO" id="GO:0004843">
    <property type="term" value="F:cysteine-type deubiquitinase activity"/>
    <property type="evidence" value="ECO:0007669"/>
    <property type="project" value="InterPro"/>
</dbReference>
<feature type="domain" description="Peptidase C19 ubiquitin carboxyl-terminal hydrolase" evidence="1">
    <location>
        <begin position="62"/>
        <end position="207"/>
    </location>
</feature>
<name>A0A8J5XWF7_DIALT</name>
<evidence type="ECO:0000313" key="2">
    <source>
        <dbReference type="EMBL" id="KAG8469215.1"/>
    </source>
</evidence>
<dbReference type="OrthoDB" id="10428835at2759"/>